<accession>A0A6A6HA31</accession>
<evidence type="ECO:0000256" key="6">
    <source>
        <dbReference type="SAM" id="Phobius"/>
    </source>
</evidence>
<evidence type="ECO:0000256" key="5">
    <source>
        <dbReference type="SAM" id="MobiDB-lite"/>
    </source>
</evidence>
<feature type="compositionally biased region" description="Acidic residues" evidence="5">
    <location>
        <begin position="85"/>
        <end position="97"/>
    </location>
</feature>
<feature type="region of interest" description="Disordered" evidence="5">
    <location>
        <begin position="1"/>
        <end position="100"/>
    </location>
</feature>
<keyword evidence="8" id="KW-1185">Reference proteome</keyword>
<dbReference type="InterPro" id="IPR002293">
    <property type="entry name" value="AA/rel_permease1"/>
</dbReference>
<evidence type="ECO:0000256" key="1">
    <source>
        <dbReference type="ARBA" id="ARBA00004141"/>
    </source>
</evidence>
<reference evidence="7" key="1">
    <citation type="journal article" date="2020" name="Stud. Mycol.">
        <title>101 Dothideomycetes genomes: a test case for predicting lifestyles and emergence of pathogens.</title>
        <authorList>
            <person name="Haridas S."/>
            <person name="Albert R."/>
            <person name="Binder M."/>
            <person name="Bloem J."/>
            <person name="Labutti K."/>
            <person name="Salamov A."/>
            <person name="Andreopoulos B."/>
            <person name="Baker S."/>
            <person name="Barry K."/>
            <person name="Bills G."/>
            <person name="Bluhm B."/>
            <person name="Cannon C."/>
            <person name="Castanera R."/>
            <person name="Culley D."/>
            <person name="Daum C."/>
            <person name="Ezra D."/>
            <person name="Gonzalez J."/>
            <person name="Henrissat B."/>
            <person name="Kuo A."/>
            <person name="Liang C."/>
            <person name="Lipzen A."/>
            <person name="Lutzoni F."/>
            <person name="Magnuson J."/>
            <person name="Mondo S."/>
            <person name="Nolan M."/>
            <person name="Ohm R."/>
            <person name="Pangilinan J."/>
            <person name="Park H.-J."/>
            <person name="Ramirez L."/>
            <person name="Alfaro M."/>
            <person name="Sun H."/>
            <person name="Tritt A."/>
            <person name="Yoshinaga Y."/>
            <person name="Zwiers L.-H."/>
            <person name="Turgeon B."/>
            <person name="Goodwin S."/>
            <person name="Spatafora J."/>
            <person name="Crous P."/>
            <person name="Grigoriev I."/>
        </authorList>
    </citation>
    <scope>NUCLEOTIDE SEQUENCE</scope>
    <source>
        <strain evidence="7">Tuck. ex Michener</strain>
    </source>
</reference>
<keyword evidence="3 6" id="KW-1133">Transmembrane helix</keyword>
<feature type="transmembrane region" description="Helical" evidence="6">
    <location>
        <begin position="537"/>
        <end position="556"/>
    </location>
</feature>
<proteinExistence type="predicted"/>
<dbReference type="OrthoDB" id="5982228at2759"/>
<feature type="transmembrane region" description="Helical" evidence="6">
    <location>
        <begin position="261"/>
        <end position="279"/>
    </location>
</feature>
<dbReference type="EMBL" id="ML991795">
    <property type="protein sequence ID" value="KAF2234857.1"/>
    <property type="molecule type" value="Genomic_DNA"/>
</dbReference>
<feature type="transmembrane region" description="Helical" evidence="6">
    <location>
        <begin position="437"/>
        <end position="456"/>
    </location>
</feature>
<dbReference type="AlphaFoldDB" id="A0A6A6HA31"/>
<keyword evidence="2 6" id="KW-0812">Transmembrane</keyword>
<feature type="transmembrane region" description="Helical" evidence="6">
    <location>
        <begin position="230"/>
        <end position="249"/>
    </location>
</feature>
<dbReference type="GO" id="GO:0015179">
    <property type="term" value="F:L-amino acid transmembrane transporter activity"/>
    <property type="evidence" value="ECO:0007669"/>
    <property type="project" value="TreeGrafter"/>
</dbReference>
<feature type="transmembrane region" description="Helical" evidence="6">
    <location>
        <begin position="115"/>
        <end position="137"/>
    </location>
</feature>
<gene>
    <name evidence="7" type="ORF">EV356DRAFT_532407</name>
</gene>
<evidence type="ECO:0000256" key="2">
    <source>
        <dbReference type="ARBA" id="ARBA00022692"/>
    </source>
</evidence>
<protein>
    <recommendedName>
        <fullName evidence="9">Amino acid transporter</fullName>
    </recommendedName>
</protein>
<dbReference type="PANTHER" id="PTHR11785">
    <property type="entry name" value="AMINO ACID TRANSPORTER"/>
    <property type="match status" value="1"/>
</dbReference>
<sequence length="637" mass="70662">MSSDDSNVSGSESRSAESSSSPTCNGSSTSHTRLRSSTTSTSIPPLSNDLQETSDIKGTDPTRGESLDCEVPATSPDIRLRSLDEEQDKESENTDFTEDTRVPRRNLGYIQTTSFMLNASLGYGIFTTPGYVLALTHSKEVCLGLWAVGGVYSALAATIFLEYGTALPFNGMALIYLDEVFPRPKLLATVIFSVFWIFFGGTVTLSKTVAQSILSVANPGVPSTQLSLGQLKFTAVVVQTVVCLLLYFVRRLCFVFNSAFALYKIIFCLVIFVAGMIASRRSNSGFDDFDTQFSGYNGADSLTAMIYILLCYQGWDSANYIAGEIKDCKRTLKWSAVTAISILTCLYMLVTLAFFSVTDYVTLTNKSGQANAATQFSQKVFGSTTGMQVAIALSVFSDQVTVTYTCAKVKQAIAWQGIIPFYRFFGKTDRNLDSPGGALLLHWVFTVIPLLAVNLANDQRPFFTGIYGYGYQVMYVFLGVGLPRLQSRMRVLDTNWRPTYLRNRKLLLLLCFIFVSMNIVILVIEALPLESGTTSRFYWPIALIAIFAFGIIYWAVLRALQSDKVKDRGALSSMVGLEVNIYEEGDENMPEEMRSLMRDAARDGSRRRVQYKVTGPASRCREGYYKFQDTILQNYGY</sequence>
<feature type="transmembrane region" description="Helical" evidence="6">
    <location>
        <begin position="506"/>
        <end position="525"/>
    </location>
</feature>
<evidence type="ECO:0000256" key="3">
    <source>
        <dbReference type="ARBA" id="ARBA00022989"/>
    </source>
</evidence>
<comment type="subcellular location">
    <subcellularLocation>
        <location evidence="1">Membrane</location>
        <topology evidence="1">Multi-pass membrane protein</topology>
    </subcellularLocation>
</comment>
<evidence type="ECO:0000313" key="8">
    <source>
        <dbReference type="Proteomes" id="UP000800092"/>
    </source>
</evidence>
<feature type="transmembrane region" description="Helical" evidence="6">
    <location>
        <begin position="186"/>
        <end position="210"/>
    </location>
</feature>
<feature type="compositionally biased region" description="Basic and acidic residues" evidence="5">
    <location>
        <begin position="54"/>
        <end position="66"/>
    </location>
</feature>
<evidence type="ECO:0000313" key="7">
    <source>
        <dbReference type="EMBL" id="KAF2234857.1"/>
    </source>
</evidence>
<feature type="transmembrane region" description="Helical" evidence="6">
    <location>
        <begin position="462"/>
        <end position="485"/>
    </location>
</feature>
<feature type="transmembrane region" description="Helical" evidence="6">
    <location>
        <begin position="143"/>
        <end position="165"/>
    </location>
</feature>
<evidence type="ECO:0008006" key="9">
    <source>
        <dbReference type="Google" id="ProtNLM"/>
    </source>
</evidence>
<dbReference type="GO" id="GO:0016020">
    <property type="term" value="C:membrane"/>
    <property type="evidence" value="ECO:0007669"/>
    <property type="project" value="UniProtKB-SubCell"/>
</dbReference>
<dbReference type="Gene3D" id="1.20.1740.10">
    <property type="entry name" value="Amino acid/polyamine transporter I"/>
    <property type="match status" value="1"/>
</dbReference>
<dbReference type="InterPro" id="IPR050598">
    <property type="entry name" value="AminoAcid_Transporter"/>
</dbReference>
<dbReference type="PANTHER" id="PTHR11785:SF382">
    <property type="entry name" value="LOW-AFFINITY METHIONINE PERMEASE"/>
    <property type="match status" value="1"/>
</dbReference>
<feature type="compositionally biased region" description="Low complexity" evidence="5">
    <location>
        <begin position="1"/>
        <end position="47"/>
    </location>
</feature>
<dbReference type="Pfam" id="PF13520">
    <property type="entry name" value="AA_permease_2"/>
    <property type="match status" value="1"/>
</dbReference>
<organism evidence="7 8">
    <name type="scientific">Viridothelium virens</name>
    <name type="common">Speckled blister lichen</name>
    <name type="synonym">Trypethelium virens</name>
    <dbReference type="NCBI Taxonomy" id="1048519"/>
    <lineage>
        <taxon>Eukaryota</taxon>
        <taxon>Fungi</taxon>
        <taxon>Dikarya</taxon>
        <taxon>Ascomycota</taxon>
        <taxon>Pezizomycotina</taxon>
        <taxon>Dothideomycetes</taxon>
        <taxon>Dothideomycetes incertae sedis</taxon>
        <taxon>Trypetheliales</taxon>
        <taxon>Trypetheliaceae</taxon>
        <taxon>Viridothelium</taxon>
    </lineage>
</organism>
<name>A0A6A6HA31_VIRVR</name>
<feature type="transmembrane region" description="Helical" evidence="6">
    <location>
        <begin position="334"/>
        <end position="357"/>
    </location>
</feature>
<dbReference type="Proteomes" id="UP000800092">
    <property type="component" value="Unassembled WGS sequence"/>
</dbReference>
<keyword evidence="4 6" id="KW-0472">Membrane</keyword>
<evidence type="ECO:0000256" key="4">
    <source>
        <dbReference type="ARBA" id="ARBA00023136"/>
    </source>
</evidence>